<dbReference type="AlphaFoldDB" id="A0A437M806"/>
<accession>A0A437M806</accession>
<proteinExistence type="predicted"/>
<evidence type="ECO:0000256" key="1">
    <source>
        <dbReference type="SAM" id="Phobius"/>
    </source>
</evidence>
<name>A0A437M806_9SPHN</name>
<dbReference type="Proteomes" id="UP000282971">
    <property type="component" value="Unassembled WGS sequence"/>
</dbReference>
<organism evidence="2 3">
    <name type="scientific">Sphingomonas crocodyli</name>
    <dbReference type="NCBI Taxonomy" id="1979270"/>
    <lineage>
        <taxon>Bacteria</taxon>
        <taxon>Pseudomonadati</taxon>
        <taxon>Pseudomonadota</taxon>
        <taxon>Alphaproteobacteria</taxon>
        <taxon>Sphingomonadales</taxon>
        <taxon>Sphingomonadaceae</taxon>
        <taxon>Sphingomonas</taxon>
    </lineage>
</organism>
<evidence type="ECO:0000313" key="2">
    <source>
        <dbReference type="EMBL" id="RVT93665.1"/>
    </source>
</evidence>
<keyword evidence="1" id="KW-1133">Transmembrane helix</keyword>
<dbReference type="RefSeq" id="WP_127742503.1">
    <property type="nucleotide sequence ID" value="NZ_SACN01000001.1"/>
</dbReference>
<keyword evidence="3" id="KW-1185">Reference proteome</keyword>
<feature type="transmembrane region" description="Helical" evidence="1">
    <location>
        <begin position="6"/>
        <end position="26"/>
    </location>
</feature>
<keyword evidence="1" id="KW-0812">Transmembrane</keyword>
<evidence type="ECO:0000313" key="3">
    <source>
        <dbReference type="Proteomes" id="UP000282971"/>
    </source>
</evidence>
<gene>
    <name evidence="2" type="ORF">EOD43_07300</name>
</gene>
<dbReference type="EMBL" id="SACN01000001">
    <property type="protein sequence ID" value="RVT93665.1"/>
    <property type="molecule type" value="Genomic_DNA"/>
</dbReference>
<reference evidence="2 3" key="1">
    <citation type="submission" date="2019-01" db="EMBL/GenBank/DDBJ databases">
        <authorList>
            <person name="Chen W.-M."/>
        </authorList>
    </citation>
    <scope>NUCLEOTIDE SEQUENCE [LARGE SCALE GENOMIC DNA]</scope>
    <source>
        <strain evidence="2 3">CCP-7</strain>
    </source>
</reference>
<protein>
    <submittedName>
        <fullName evidence="2">Uncharacterized protein</fullName>
    </submittedName>
</protein>
<comment type="caution">
    <text evidence="2">The sequence shown here is derived from an EMBL/GenBank/DDBJ whole genome shotgun (WGS) entry which is preliminary data.</text>
</comment>
<sequence>MQSDYAIPTLILAALTIFTMIGERVAMRRRVPGGRPGLIPWSLLTILLLIVTAFLVATWVREG</sequence>
<feature type="transmembrane region" description="Helical" evidence="1">
    <location>
        <begin position="38"/>
        <end position="60"/>
    </location>
</feature>
<keyword evidence="1" id="KW-0472">Membrane</keyword>